<keyword evidence="2" id="KW-1185">Reference proteome</keyword>
<name>A0AAV7P7F0_PLEWA</name>
<protein>
    <recommendedName>
        <fullName evidence="3">Secreted protein</fullName>
    </recommendedName>
</protein>
<evidence type="ECO:0000313" key="1">
    <source>
        <dbReference type="EMBL" id="KAJ1121115.1"/>
    </source>
</evidence>
<gene>
    <name evidence="1" type="ORF">NDU88_009243</name>
</gene>
<dbReference type="AlphaFoldDB" id="A0AAV7P7F0"/>
<evidence type="ECO:0008006" key="3">
    <source>
        <dbReference type="Google" id="ProtNLM"/>
    </source>
</evidence>
<reference evidence="1" key="1">
    <citation type="journal article" date="2022" name="bioRxiv">
        <title>Sequencing and chromosome-scale assembly of the giantPleurodeles waltlgenome.</title>
        <authorList>
            <person name="Brown T."/>
            <person name="Elewa A."/>
            <person name="Iarovenko S."/>
            <person name="Subramanian E."/>
            <person name="Araus A.J."/>
            <person name="Petzold A."/>
            <person name="Susuki M."/>
            <person name="Suzuki K.-i.T."/>
            <person name="Hayashi T."/>
            <person name="Toyoda A."/>
            <person name="Oliveira C."/>
            <person name="Osipova E."/>
            <person name="Leigh N.D."/>
            <person name="Simon A."/>
            <person name="Yun M.H."/>
        </authorList>
    </citation>
    <scope>NUCLEOTIDE SEQUENCE</scope>
    <source>
        <strain evidence="1">20211129_DDA</strain>
        <tissue evidence="1">Liver</tissue>
    </source>
</reference>
<dbReference type="Proteomes" id="UP001066276">
    <property type="component" value="Chromosome 8"/>
</dbReference>
<comment type="caution">
    <text evidence="1">The sequence shown here is derived from an EMBL/GenBank/DDBJ whole genome shotgun (WGS) entry which is preliminary data.</text>
</comment>
<proteinExistence type="predicted"/>
<evidence type="ECO:0000313" key="2">
    <source>
        <dbReference type="Proteomes" id="UP001066276"/>
    </source>
</evidence>
<sequence length="79" mass="9010">MKLRPVPMPHFFFCAFREEFFVCGLLWGQTVRGSHMRLSPIACSVQNPHYVILQARAGCARAFSALALHSWYASNQRVP</sequence>
<organism evidence="1 2">
    <name type="scientific">Pleurodeles waltl</name>
    <name type="common">Iberian ribbed newt</name>
    <dbReference type="NCBI Taxonomy" id="8319"/>
    <lineage>
        <taxon>Eukaryota</taxon>
        <taxon>Metazoa</taxon>
        <taxon>Chordata</taxon>
        <taxon>Craniata</taxon>
        <taxon>Vertebrata</taxon>
        <taxon>Euteleostomi</taxon>
        <taxon>Amphibia</taxon>
        <taxon>Batrachia</taxon>
        <taxon>Caudata</taxon>
        <taxon>Salamandroidea</taxon>
        <taxon>Salamandridae</taxon>
        <taxon>Pleurodelinae</taxon>
        <taxon>Pleurodeles</taxon>
    </lineage>
</organism>
<accession>A0AAV7P7F0</accession>
<dbReference type="EMBL" id="JANPWB010000012">
    <property type="protein sequence ID" value="KAJ1121115.1"/>
    <property type="molecule type" value="Genomic_DNA"/>
</dbReference>